<dbReference type="OrthoDB" id="193499at2759"/>
<evidence type="ECO:0000313" key="6">
    <source>
        <dbReference type="Proteomes" id="UP000664859"/>
    </source>
</evidence>
<dbReference type="Proteomes" id="UP000664859">
    <property type="component" value="Unassembled WGS sequence"/>
</dbReference>
<evidence type="ECO:0000313" key="5">
    <source>
        <dbReference type="EMBL" id="KAG5178304.1"/>
    </source>
</evidence>
<protein>
    <recommendedName>
        <fullName evidence="3">Peptidyl-prolyl cis-trans isomerase</fullName>
        <shortName evidence="3">PPIase</shortName>
        <ecNumber evidence="3">5.2.1.8</ecNumber>
    </recommendedName>
</protein>
<evidence type="ECO:0000256" key="1">
    <source>
        <dbReference type="ARBA" id="ARBA00023110"/>
    </source>
</evidence>
<reference evidence="5" key="1">
    <citation type="submission" date="2021-02" db="EMBL/GenBank/DDBJ databases">
        <title>First Annotated Genome of the Yellow-green Alga Tribonema minus.</title>
        <authorList>
            <person name="Mahan K.M."/>
        </authorList>
    </citation>
    <scope>NUCLEOTIDE SEQUENCE</scope>
    <source>
        <strain evidence="5">UTEX B ZZ1240</strain>
    </source>
</reference>
<gene>
    <name evidence="5" type="ORF">JKP88DRAFT_168947</name>
</gene>
<dbReference type="PROSITE" id="PS50072">
    <property type="entry name" value="CSA_PPIASE_2"/>
    <property type="match status" value="1"/>
</dbReference>
<proteinExistence type="inferred from homology"/>
<keyword evidence="1 3" id="KW-0697">Rotamase</keyword>
<dbReference type="PIRSF" id="PIRSF001467">
    <property type="entry name" value="Peptidylpro_ismrse"/>
    <property type="match status" value="1"/>
</dbReference>
<dbReference type="SUPFAM" id="SSF50891">
    <property type="entry name" value="Cyclophilin-like"/>
    <property type="match status" value="1"/>
</dbReference>
<sequence>VEPEVTSRALMRLSVDGKPAGNTAASCPGAGTIVIGLYGKTVPETVANFEALVMGDTDGGYSYKGTTFYKVVQGLNMQAGAVGDFSGKGLTGLSAKKEPFGPENFEVRHGAEGMVSMVRGPDTKNDSRFFITIKPDAGWADGRYVAFGRVLEGLDALRGIDQLKVQTPSNRPLKPVVIEECVMLPAPDAA</sequence>
<dbReference type="InterPro" id="IPR029000">
    <property type="entry name" value="Cyclophilin-like_dom_sf"/>
</dbReference>
<evidence type="ECO:0000256" key="3">
    <source>
        <dbReference type="RuleBase" id="RU363019"/>
    </source>
</evidence>
<accession>A0A835YNC6</accession>
<feature type="non-terminal residue" evidence="5">
    <location>
        <position position="1"/>
    </location>
</feature>
<dbReference type="InterPro" id="IPR024936">
    <property type="entry name" value="Cyclophilin-type_PPIase"/>
</dbReference>
<dbReference type="EMBL" id="JAFCMP010000516">
    <property type="protein sequence ID" value="KAG5178304.1"/>
    <property type="molecule type" value="Genomic_DNA"/>
</dbReference>
<dbReference type="GO" id="GO:0016018">
    <property type="term" value="F:cyclosporin A binding"/>
    <property type="evidence" value="ECO:0007669"/>
    <property type="project" value="TreeGrafter"/>
</dbReference>
<name>A0A835YNC6_9STRA</name>
<comment type="similarity">
    <text evidence="3">Belongs to the cyclophilin-type PPIase family.</text>
</comment>
<dbReference type="Pfam" id="PF00160">
    <property type="entry name" value="Pro_isomerase"/>
    <property type="match status" value="1"/>
</dbReference>
<evidence type="ECO:0000259" key="4">
    <source>
        <dbReference type="PROSITE" id="PS50072"/>
    </source>
</evidence>
<keyword evidence="2 3" id="KW-0413">Isomerase</keyword>
<dbReference type="EC" id="5.2.1.8" evidence="3"/>
<dbReference type="GO" id="GO:0006457">
    <property type="term" value="P:protein folding"/>
    <property type="evidence" value="ECO:0007669"/>
    <property type="project" value="TreeGrafter"/>
</dbReference>
<comment type="catalytic activity">
    <reaction evidence="3">
        <text>[protein]-peptidylproline (omega=180) = [protein]-peptidylproline (omega=0)</text>
        <dbReference type="Rhea" id="RHEA:16237"/>
        <dbReference type="Rhea" id="RHEA-COMP:10747"/>
        <dbReference type="Rhea" id="RHEA-COMP:10748"/>
        <dbReference type="ChEBI" id="CHEBI:83833"/>
        <dbReference type="ChEBI" id="CHEBI:83834"/>
        <dbReference type="EC" id="5.2.1.8"/>
    </reaction>
</comment>
<organism evidence="5 6">
    <name type="scientific">Tribonema minus</name>
    <dbReference type="NCBI Taxonomy" id="303371"/>
    <lineage>
        <taxon>Eukaryota</taxon>
        <taxon>Sar</taxon>
        <taxon>Stramenopiles</taxon>
        <taxon>Ochrophyta</taxon>
        <taxon>PX clade</taxon>
        <taxon>Xanthophyceae</taxon>
        <taxon>Tribonematales</taxon>
        <taxon>Tribonemataceae</taxon>
        <taxon>Tribonema</taxon>
    </lineage>
</organism>
<dbReference type="GO" id="GO:0003755">
    <property type="term" value="F:peptidyl-prolyl cis-trans isomerase activity"/>
    <property type="evidence" value="ECO:0007669"/>
    <property type="project" value="UniProtKB-UniRule"/>
</dbReference>
<dbReference type="GO" id="GO:0005737">
    <property type="term" value="C:cytoplasm"/>
    <property type="evidence" value="ECO:0007669"/>
    <property type="project" value="TreeGrafter"/>
</dbReference>
<feature type="domain" description="PPIase cyclophilin-type" evidence="4">
    <location>
        <begin position="30"/>
        <end position="183"/>
    </location>
</feature>
<evidence type="ECO:0000256" key="2">
    <source>
        <dbReference type="ARBA" id="ARBA00023235"/>
    </source>
</evidence>
<dbReference type="Gene3D" id="2.40.100.10">
    <property type="entry name" value="Cyclophilin-like"/>
    <property type="match status" value="1"/>
</dbReference>
<dbReference type="PRINTS" id="PR00153">
    <property type="entry name" value="CSAPPISMRASE"/>
</dbReference>
<dbReference type="PANTHER" id="PTHR11071">
    <property type="entry name" value="PEPTIDYL-PROLYL CIS-TRANS ISOMERASE"/>
    <property type="match status" value="1"/>
</dbReference>
<comment type="function">
    <text evidence="3">PPIases accelerate the folding of proteins. It catalyzes the cis-trans isomerization of proline imidic peptide bonds in oligopeptides.</text>
</comment>
<dbReference type="PANTHER" id="PTHR11071:SF561">
    <property type="entry name" value="PEPTIDYL-PROLYL CIS-TRANS ISOMERASE D-RELATED"/>
    <property type="match status" value="1"/>
</dbReference>
<keyword evidence="6" id="KW-1185">Reference proteome</keyword>
<dbReference type="InterPro" id="IPR002130">
    <property type="entry name" value="Cyclophilin-type_PPIase_dom"/>
</dbReference>
<comment type="caution">
    <text evidence="5">The sequence shown here is derived from an EMBL/GenBank/DDBJ whole genome shotgun (WGS) entry which is preliminary data.</text>
</comment>
<dbReference type="AlphaFoldDB" id="A0A835YNC6"/>